<dbReference type="Pfam" id="PF00782">
    <property type="entry name" value="DSPc"/>
    <property type="match status" value="1"/>
</dbReference>
<comment type="caution">
    <text evidence="2">The sequence shown here is derived from an EMBL/GenBank/DDBJ whole genome shotgun (WGS) entry which is preliminary data.</text>
</comment>
<protein>
    <submittedName>
        <fullName evidence="2">Phosphatase</fullName>
    </submittedName>
</protein>
<organism evidence="2 3">
    <name type="scientific">Halobacterium bonnevillei</name>
    <dbReference type="NCBI Taxonomy" id="2692200"/>
    <lineage>
        <taxon>Archaea</taxon>
        <taxon>Methanobacteriati</taxon>
        <taxon>Methanobacteriota</taxon>
        <taxon>Stenosarchaea group</taxon>
        <taxon>Halobacteria</taxon>
        <taxon>Halobacteriales</taxon>
        <taxon>Halobacteriaceae</taxon>
        <taxon>Halobacterium</taxon>
    </lineage>
</organism>
<gene>
    <name evidence="2" type="ORF">GRX66_12885</name>
</gene>
<proteinExistence type="predicted"/>
<evidence type="ECO:0000313" key="3">
    <source>
        <dbReference type="Proteomes" id="UP000471521"/>
    </source>
</evidence>
<feature type="domain" description="Tyrosine specific protein phosphatases" evidence="1">
    <location>
        <begin position="77"/>
        <end position="145"/>
    </location>
</feature>
<name>A0A6B0SLT2_9EURY</name>
<dbReference type="OrthoDB" id="204030at2157"/>
<dbReference type="InterPro" id="IPR016130">
    <property type="entry name" value="Tyr_Pase_AS"/>
</dbReference>
<evidence type="ECO:0000259" key="1">
    <source>
        <dbReference type="PROSITE" id="PS50056"/>
    </source>
</evidence>
<dbReference type="PROSITE" id="PS00383">
    <property type="entry name" value="TYR_PHOSPHATASE_1"/>
    <property type="match status" value="1"/>
</dbReference>
<dbReference type="AlphaFoldDB" id="A0A6B0SLT2"/>
<dbReference type="InterPro" id="IPR000340">
    <property type="entry name" value="Dual-sp_phosphatase_cat-dom"/>
</dbReference>
<dbReference type="RefSeq" id="WP_159526929.1">
    <property type="nucleotide sequence ID" value="NZ_WUUU01000114.1"/>
</dbReference>
<dbReference type="InterPro" id="IPR000387">
    <property type="entry name" value="Tyr_Pase_dom"/>
</dbReference>
<dbReference type="Proteomes" id="UP000471521">
    <property type="component" value="Unassembled WGS sequence"/>
</dbReference>
<accession>A0A6B0SLT2</accession>
<reference evidence="2 3" key="1">
    <citation type="submission" date="2019-12" db="EMBL/GenBank/DDBJ databases">
        <title>Isolation and characterization of three novel carbon monoxide-oxidizing members of Halobacteria from salione crusts and soils.</title>
        <authorList>
            <person name="Myers M.R."/>
            <person name="King G.M."/>
        </authorList>
    </citation>
    <scope>NUCLEOTIDE SEQUENCE [LARGE SCALE GENOMIC DNA]</scope>
    <source>
        <strain evidence="2 3">PCN9</strain>
    </source>
</reference>
<dbReference type="InterPro" id="IPR029021">
    <property type="entry name" value="Prot-tyrosine_phosphatase-like"/>
</dbReference>
<sequence>MSHNSTPAVSVRPYGYVSENPVLYALPDRGLAIGNGAAGDHDALADRFDYVVSATGEPRALTTHHCPLIDGADNAWRAFESAAETTCALHEREGTLLVHCRAGISRSTTLAATAVAYDEGRSFVDALHVVLESHPDAVPHPALHQQAVQYLAAHV</sequence>
<dbReference type="EMBL" id="WUUU01000114">
    <property type="protein sequence ID" value="MXR21456.1"/>
    <property type="molecule type" value="Genomic_DNA"/>
</dbReference>
<dbReference type="SUPFAM" id="SSF52799">
    <property type="entry name" value="(Phosphotyrosine protein) phosphatases II"/>
    <property type="match status" value="1"/>
</dbReference>
<dbReference type="Gene3D" id="3.90.190.10">
    <property type="entry name" value="Protein tyrosine phosphatase superfamily"/>
    <property type="match status" value="1"/>
</dbReference>
<keyword evidence="3" id="KW-1185">Reference proteome</keyword>
<evidence type="ECO:0000313" key="2">
    <source>
        <dbReference type="EMBL" id="MXR21456.1"/>
    </source>
</evidence>
<dbReference type="PROSITE" id="PS50056">
    <property type="entry name" value="TYR_PHOSPHATASE_2"/>
    <property type="match status" value="1"/>
</dbReference>